<dbReference type="EMBL" id="RAQU01000108">
    <property type="protein sequence ID" value="RKK03048.1"/>
    <property type="molecule type" value="Genomic_DNA"/>
</dbReference>
<evidence type="ECO:0000256" key="2">
    <source>
        <dbReference type="SAM" id="SignalP"/>
    </source>
</evidence>
<feature type="chain" id="PRO_5017331214" evidence="2">
    <location>
        <begin position="27"/>
        <end position="344"/>
    </location>
</feature>
<dbReference type="PANTHER" id="PTHR30006:SF2">
    <property type="entry name" value="ABC TRANSPORTER SUBSTRATE-BINDING PROTEIN"/>
    <property type="match status" value="1"/>
</dbReference>
<dbReference type="GO" id="GO:0030288">
    <property type="term" value="C:outer membrane-bounded periplasmic space"/>
    <property type="evidence" value="ECO:0007669"/>
    <property type="project" value="TreeGrafter"/>
</dbReference>
<dbReference type="Gene3D" id="3.40.190.10">
    <property type="entry name" value="Periplasmic binding protein-like II"/>
    <property type="match status" value="2"/>
</dbReference>
<evidence type="ECO:0000313" key="6">
    <source>
        <dbReference type="Proteomes" id="UP000278036"/>
    </source>
</evidence>
<dbReference type="RefSeq" id="WP_120639394.1">
    <property type="nucleotide sequence ID" value="NZ_RAQU01000108.1"/>
</dbReference>
<accession>A0A3A9JQY5</accession>
<dbReference type="InParanoid" id="A0A3A9JQY5"/>
<proteinExistence type="predicted"/>
<organism evidence="3 6">
    <name type="scientific">Teichococcus wenyumeiae</name>
    <dbReference type="NCBI Taxonomy" id="2478470"/>
    <lineage>
        <taxon>Bacteria</taxon>
        <taxon>Pseudomonadati</taxon>
        <taxon>Pseudomonadota</taxon>
        <taxon>Alphaproteobacteria</taxon>
        <taxon>Acetobacterales</taxon>
        <taxon>Roseomonadaceae</taxon>
        <taxon>Roseomonas</taxon>
    </lineage>
</organism>
<dbReference type="PIRSF" id="PIRSF002825">
    <property type="entry name" value="CfbpA"/>
    <property type="match status" value="1"/>
</dbReference>
<dbReference type="Proteomes" id="UP000278036">
    <property type="component" value="Unassembled WGS sequence"/>
</dbReference>
<protein>
    <submittedName>
        <fullName evidence="3">ABC transporter substrate-binding protein</fullName>
    </submittedName>
    <submittedName>
        <fullName evidence="4">Extracellular solute-binding protein</fullName>
    </submittedName>
</protein>
<dbReference type="Pfam" id="PF13343">
    <property type="entry name" value="SBP_bac_6"/>
    <property type="match status" value="1"/>
</dbReference>
<name>A0A3A9JQY5_9PROT</name>
<feature type="signal peptide" evidence="2">
    <location>
        <begin position="1"/>
        <end position="26"/>
    </location>
</feature>
<dbReference type="AlphaFoldDB" id="A0A3A9JQY5"/>
<dbReference type="GO" id="GO:0030976">
    <property type="term" value="F:thiamine pyrophosphate binding"/>
    <property type="evidence" value="ECO:0007669"/>
    <property type="project" value="TreeGrafter"/>
</dbReference>
<keyword evidence="5" id="KW-1185">Reference proteome</keyword>
<dbReference type="Proteomes" id="UP000274097">
    <property type="component" value="Unassembled WGS sequence"/>
</dbReference>
<comment type="caution">
    <text evidence="3">The sequence shown here is derived from an EMBL/GenBank/DDBJ whole genome shotgun (WGS) entry which is preliminary data.</text>
</comment>
<dbReference type="OrthoDB" id="9766989at2"/>
<dbReference type="EMBL" id="RFLX01000001">
    <property type="protein sequence ID" value="RMI26855.1"/>
    <property type="molecule type" value="Genomic_DNA"/>
</dbReference>
<dbReference type="PANTHER" id="PTHR30006">
    <property type="entry name" value="THIAMINE-BINDING PERIPLASMIC PROTEIN-RELATED"/>
    <property type="match status" value="1"/>
</dbReference>
<evidence type="ECO:0000313" key="5">
    <source>
        <dbReference type="Proteomes" id="UP000274097"/>
    </source>
</evidence>
<keyword evidence="1 2" id="KW-0732">Signal</keyword>
<evidence type="ECO:0000256" key="1">
    <source>
        <dbReference type="ARBA" id="ARBA00022729"/>
    </source>
</evidence>
<gene>
    <name evidence="3" type="ORF">D6Z83_16585</name>
    <name evidence="4" type="ORF">EBE87_00185</name>
</gene>
<dbReference type="GO" id="GO:0030975">
    <property type="term" value="F:thiamine binding"/>
    <property type="evidence" value="ECO:0007669"/>
    <property type="project" value="TreeGrafter"/>
</dbReference>
<evidence type="ECO:0000313" key="3">
    <source>
        <dbReference type="EMBL" id="RKK03048.1"/>
    </source>
</evidence>
<evidence type="ECO:0000313" key="4">
    <source>
        <dbReference type="EMBL" id="RMI26855.1"/>
    </source>
</evidence>
<dbReference type="CDD" id="cd13544">
    <property type="entry name" value="PBP2_Fbp_like_1"/>
    <property type="match status" value="1"/>
</dbReference>
<dbReference type="InterPro" id="IPR026045">
    <property type="entry name" value="Ferric-bd"/>
</dbReference>
<dbReference type="SUPFAM" id="SSF53850">
    <property type="entry name" value="Periplasmic binding protein-like II"/>
    <property type="match status" value="1"/>
</dbReference>
<dbReference type="GO" id="GO:0015888">
    <property type="term" value="P:thiamine transport"/>
    <property type="evidence" value="ECO:0007669"/>
    <property type="project" value="TreeGrafter"/>
</dbReference>
<sequence>MLSRHFFTLAATVAATLTLGALPAAAQGSLNVYCSAQVEWCQAAANAFAKETGIRVNMSQKGSGEVLAQIRAEAQNPRGDVWYGGTGDPHLQMAEDKLSAVYRSPMLDQLHDWARKQAEQSGYRTVGIYAGAMGFGYNPELLGKRNIAAPACWKDLLDARFKGEIQMANPQSSGTAYVMIATMVQLMGEDQAFDYLKGLHRNVNAYPRSGTGPIKSVARGETGVSISFVHDAVTERLGGFPVQYVVPCEGTGYEIGSMSIVAGARNERNAKRFYDWALSPAAQQIGAEAKSFQTPSNRNTPIPAEAPKMDQIKLIDYDFAKYGSSDERRRLIERWDREVNSLPR</sequence>
<reference evidence="3 6" key="1">
    <citation type="submission" date="2018-09" db="EMBL/GenBank/DDBJ databases">
        <title>Roseomonas sp. nov., isolated from feces of Tibetan antelopes in the Qinghai-Tibet plateau, China.</title>
        <authorList>
            <person name="Tian Z."/>
        </authorList>
    </citation>
    <scope>NUCLEOTIDE SEQUENCE [LARGE SCALE GENOMIC DNA]</scope>
    <source>
        <strain evidence="4 5">Z23</strain>
        <strain evidence="3 6">Z24</strain>
    </source>
</reference>